<accession>A0ABU7RF89</accession>
<evidence type="ECO:0000313" key="2">
    <source>
        <dbReference type="EMBL" id="MEE6186606.1"/>
    </source>
</evidence>
<dbReference type="Proteomes" id="UP001357452">
    <property type="component" value="Unassembled WGS sequence"/>
</dbReference>
<feature type="domain" description="Smr" evidence="1">
    <location>
        <begin position="277"/>
        <end position="338"/>
    </location>
</feature>
<comment type="caution">
    <text evidence="2">The sequence shown here is derived from an EMBL/GenBank/DDBJ whole genome shotgun (WGS) entry which is preliminary data.</text>
</comment>
<name>A0ABU7RF89_9BACT</name>
<evidence type="ECO:0000259" key="1">
    <source>
        <dbReference type="Pfam" id="PF01713"/>
    </source>
</evidence>
<sequence length="340" mass="40315">MKFQVGDKVLVLHSNEEGEIVDFINDKMAMVEVRGVRFPVYLDQIDFPYYKRFTEKKNQPTTPRKKYIDDIKKEKKSKEQRREDGVWLNFLPVMDVDEFGDEYVEKLKVYLVNNTRITYNFEYYLTFFGTPEFNLKSTIQPFDNFYIHDVDFGDMSDSPAFEFDFTLATPSKQKADHYEATVKLRPKQLFSRIEELRQKNEASFSYLLFEEYPDKEPEEERLPLDKLANRGFKIYNAKDARNHLEPPRSVVDLHIEKLTDDHSRMSNLEILALQLKTFEKYYDLAVAHMLPNLVIIHGVGTGKLRDEIHDALKLKKEVSYFVNQYDPRYGYGATEIFFKY</sequence>
<dbReference type="InterPro" id="IPR002625">
    <property type="entry name" value="Smr_dom"/>
</dbReference>
<keyword evidence="3" id="KW-1185">Reference proteome</keyword>
<organism evidence="2 3">
    <name type="scientific">Niabella digestorum</name>
    <dbReference type="NCBI Taxonomy" id="3117701"/>
    <lineage>
        <taxon>Bacteria</taxon>
        <taxon>Pseudomonadati</taxon>
        <taxon>Bacteroidota</taxon>
        <taxon>Chitinophagia</taxon>
        <taxon>Chitinophagales</taxon>
        <taxon>Chitinophagaceae</taxon>
        <taxon>Niabella</taxon>
    </lineage>
</organism>
<dbReference type="Gene3D" id="3.30.1370.110">
    <property type="match status" value="1"/>
</dbReference>
<dbReference type="EMBL" id="JAZGLY010000002">
    <property type="protein sequence ID" value="MEE6186606.1"/>
    <property type="molecule type" value="Genomic_DNA"/>
</dbReference>
<proteinExistence type="predicted"/>
<dbReference type="SUPFAM" id="SSF158949">
    <property type="entry name" value="Smr-associated domain-like"/>
    <property type="match status" value="1"/>
</dbReference>
<evidence type="ECO:0000313" key="3">
    <source>
        <dbReference type="Proteomes" id="UP001357452"/>
    </source>
</evidence>
<dbReference type="InterPro" id="IPR036063">
    <property type="entry name" value="Smr_dom_sf"/>
</dbReference>
<dbReference type="Pfam" id="PF01713">
    <property type="entry name" value="Smr"/>
    <property type="match status" value="1"/>
</dbReference>
<dbReference type="InterPro" id="IPR036781">
    <property type="entry name" value="Smr_assoc-like_sf"/>
</dbReference>
<reference evidence="2 3" key="1">
    <citation type="submission" date="2024-01" db="EMBL/GenBank/DDBJ databases">
        <title>Niabella digestum sp. nov., isolated from waste digestion system.</title>
        <authorList>
            <person name="Zhang L."/>
        </authorList>
    </citation>
    <scope>NUCLEOTIDE SEQUENCE [LARGE SCALE GENOMIC DNA]</scope>
    <source>
        <strain evidence="2 3">A18</strain>
    </source>
</reference>
<protein>
    <submittedName>
        <fullName evidence="2">Smr/MutS family protein</fullName>
    </submittedName>
</protein>
<gene>
    <name evidence="2" type="ORF">V2H41_04895</name>
</gene>
<dbReference type="RefSeq" id="WP_330974013.1">
    <property type="nucleotide sequence ID" value="NZ_JAZGLY010000002.1"/>
</dbReference>